<name>A0ABY5ZEX2_9ACTN</name>
<dbReference type="Gene3D" id="3.30.470.20">
    <property type="entry name" value="ATP-grasp fold, B domain"/>
    <property type="match status" value="1"/>
</dbReference>
<dbReference type="InterPro" id="IPR016102">
    <property type="entry name" value="Succinyl-CoA_synth-like"/>
</dbReference>
<dbReference type="SUPFAM" id="SSF56059">
    <property type="entry name" value="Glutathione synthetase ATP-binding domain-like"/>
    <property type="match status" value="1"/>
</dbReference>
<dbReference type="SUPFAM" id="SSF51735">
    <property type="entry name" value="NAD(P)-binding Rossmann-fold domains"/>
    <property type="match status" value="1"/>
</dbReference>
<sequence>MFAPKGIAIVGASERSAWSWQTFGNLRRGNYPHEIHLVNPKGGEIHGQAAVQSLRAVEGRADLAVVLTGPESVPAIMDEAAAADVRNLVVIAAGFGEAGDEGARMERELAARARDLGLQILGPNNLGFINTVTSTYAWTSLMPASLTPGSVGIVSQSGALGIFLMNYLQSRDVPFSHLISVGNETMLTVAEGMDYLLSQDSTKVIALYLEAVRNKDLFIDAAERALAAGVPVVAYKAGRGAVGARVTAAHTGSLAGDDRVYSAVLAQHGVIRVDTIEDLVTTSGLLDAYGELPGHRVGFVTASGAMCGVIGDVSEENGLELPELDDSTVRALREGGLPDFATAQNPLDTTGYLTVNPAIMPMSQEAVARDPNIDILVIHGGVPATPEAAAMYSGGGGEQRKSIDEISPVPVIRMEFFPTERTEFARELRREGKAGFVADSFTRGIPALAKAIRWSELRRSRKSELPAVQPPRLDLDTSTQWSERQAVELLAGHGVPVVPQHLVTSADEAEARAASFDGPMVLKISSADVAHKTDVGGVALGLRTPAEVRAAYERMIADVRAAQPQAEIEGAVLSPMRPEGLDLVVGVVRDQVWGLTLVVGLGGVWVEVLRDSAIRVLPANTAEVRRMFTELKSFPLFEGFRGAPPVDLDHLAEVVSSIANVAAACGDRLEALEVNPLRVRGDKSEVLDALIRWV</sequence>
<dbReference type="Gene3D" id="3.40.50.720">
    <property type="entry name" value="NAD(P)-binding Rossmann-like Domain"/>
    <property type="match status" value="1"/>
</dbReference>
<organism evidence="2 3">
    <name type="scientific">Dactylosporangium roseum</name>
    <dbReference type="NCBI Taxonomy" id="47989"/>
    <lineage>
        <taxon>Bacteria</taxon>
        <taxon>Bacillati</taxon>
        <taxon>Actinomycetota</taxon>
        <taxon>Actinomycetes</taxon>
        <taxon>Micromonosporales</taxon>
        <taxon>Micromonosporaceae</taxon>
        <taxon>Dactylosporangium</taxon>
    </lineage>
</organism>
<dbReference type="GO" id="GO:0016874">
    <property type="term" value="F:ligase activity"/>
    <property type="evidence" value="ECO:0007669"/>
    <property type="project" value="UniProtKB-KW"/>
</dbReference>
<evidence type="ECO:0000259" key="1">
    <source>
        <dbReference type="SMART" id="SM00881"/>
    </source>
</evidence>
<keyword evidence="3" id="KW-1185">Reference proteome</keyword>
<dbReference type="InterPro" id="IPR013815">
    <property type="entry name" value="ATP_grasp_subdomain_1"/>
</dbReference>
<dbReference type="InterPro" id="IPR036291">
    <property type="entry name" value="NAD(P)-bd_dom_sf"/>
</dbReference>
<dbReference type="SMART" id="SM00881">
    <property type="entry name" value="CoA_binding"/>
    <property type="match status" value="1"/>
</dbReference>
<dbReference type="RefSeq" id="WP_260728599.1">
    <property type="nucleotide sequence ID" value="NZ_BAAABS010000015.1"/>
</dbReference>
<feature type="domain" description="CoA-binding" evidence="1">
    <location>
        <begin position="1"/>
        <end position="95"/>
    </location>
</feature>
<dbReference type="PANTHER" id="PTHR42793">
    <property type="entry name" value="COA BINDING DOMAIN CONTAINING PROTEIN"/>
    <property type="match status" value="1"/>
</dbReference>
<protein>
    <submittedName>
        <fullName evidence="2">Acetate--CoA ligase family protein</fullName>
    </submittedName>
</protein>
<dbReference type="EMBL" id="CP073721">
    <property type="protein sequence ID" value="UWZ39198.1"/>
    <property type="molecule type" value="Genomic_DNA"/>
</dbReference>
<dbReference type="InterPro" id="IPR032875">
    <property type="entry name" value="Succ_CoA_lig_flav_dom"/>
</dbReference>
<proteinExistence type="predicted"/>
<evidence type="ECO:0000313" key="3">
    <source>
        <dbReference type="Proteomes" id="UP001058271"/>
    </source>
</evidence>
<dbReference type="Gene3D" id="3.40.50.261">
    <property type="entry name" value="Succinyl-CoA synthetase domains"/>
    <property type="match status" value="2"/>
</dbReference>
<evidence type="ECO:0000313" key="2">
    <source>
        <dbReference type="EMBL" id="UWZ39198.1"/>
    </source>
</evidence>
<dbReference type="Pfam" id="PF13549">
    <property type="entry name" value="ATP-grasp_5"/>
    <property type="match status" value="1"/>
</dbReference>
<dbReference type="SUPFAM" id="SSF52210">
    <property type="entry name" value="Succinyl-CoA synthetase domains"/>
    <property type="match status" value="2"/>
</dbReference>
<accession>A0ABY5ZEX2</accession>
<dbReference type="PANTHER" id="PTHR42793:SF1">
    <property type="entry name" value="PEPTIDYL-LYSINE N-ACETYLTRANSFERASE PATZ"/>
    <property type="match status" value="1"/>
</dbReference>
<dbReference type="Proteomes" id="UP001058271">
    <property type="component" value="Chromosome"/>
</dbReference>
<dbReference type="InterPro" id="IPR003781">
    <property type="entry name" value="CoA-bd"/>
</dbReference>
<dbReference type="Pfam" id="PF13607">
    <property type="entry name" value="Succ_CoA_lig"/>
    <property type="match status" value="1"/>
</dbReference>
<dbReference type="Pfam" id="PF13380">
    <property type="entry name" value="CoA_binding_2"/>
    <property type="match status" value="1"/>
</dbReference>
<keyword evidence="2" id="KW-0436">Ligase</keyword>
<reference evidence="2" key="1">
    <citation type="submission" date="2021-04" db="EMBL/GenBank/DDBJ databases">
        <title>Biosynthetic gene clusters of Dactylosporangioum roseum.</title>
        <authorList>
            <person name="Hartkoorn R.C."/>
            <person name="Beaudoing E."/>
            <person name="Hot D."/>
            <person name="Moureu S."/>
        </authorList>
    </citation>
    <scope>NUCLEOTIDE SEQUENCE</scope>
    <source>
        <strain evidence="2">NRRL B-16295</strain>
    </source>
</reference>
<gene>
    <name evidence="2" type="ORF">Drose_13765</name>
</gene>
<dbReference type="Gene3D" id="3.30.1490.20">
    <property type="entry name" value="ATP-grasp fold, A domain"/>
    <property type="match status" value="1"/>
</dbReference>